<keyword evidence="3" id="KW-1185">Reference proteome</keyword>
<evidence type="ECO:0000313" key="3">
    <source>
        <dbReference type="Proteomes" id="UP000587527"/>
    </source>
</evidence>
<dbReference type="Proteomes" id="UP000587527">
    <property type="component" value="Unassembled WGS sequence"/>
</dbReference>
<reference evidence="2 3" key="1">
    <citation type="submission" date="2020-08" db="EMBL/GenBank/DDBJ databases">
        <title>Sequencing the genomes of 1000 actinobacteria strains.</title>
        <authorList>
            <person name="Klenk H.-P."/>
        </authorList>
    </citation>
    <scope>NUCLEOTIDE SEQUENCE [LARGE SCALE GENOMIC DNA]</scope>
    <source>
        <strain evidence="2 3">DSM 45362</strain>
    </source>
</reference>
<dbReference type="AlphaFoldDB" id="A0A841BQ65"/>
<feature type="region of interest" description="Disordered" evidence="1">
    <location>
        <begin position="84"/>
        <end position="163"/>
    </location>
</feature>
<proteinExistence type="predicted"/>
<feature type="compositionally biased region" description="Basic residues" evidence="1">
    <location>
        <begin position="117"/>
        <end position="129"/>
    </location>
</feature>
<comment type="caution">
    <text evidence="2">The sequence shown here is derived from an EMBL/GenBank/DDBJ whole genome shotgun (WGS) entry which is preliminary data.</text>
</comment>
<accession>A0A841BQ65</accession>
<sequence>MFSGDPGTARQEAERLVVAALAAATLAANAHPDLATGSPACCVCPFCKVIEAVRDPDPEFVERLATGAGDLAVGIAGLMRNLATPKTDGEPADVWRAATTTPPHEAAQPGDDTPPKPAKKIAKKAIRKVVPKDPSTTVTTGPEQGLKQVPKKAVHKISLPDPE</sequence>
<organism evidence="2 3">
    <name type="scientific">Allocatelliglobosispora scoriae</name>
    <dbReference type="NCBI Taxonomy" id="643052"/>
    <lineage>
        <taxon>Bacteria</taxon>
        <taxon>Bacillati</taxon>
        <taxon>Actinomycetota</taxon>
        <taxon>Actinomycetes</taxon>
        <taxon>Micromonosporales</taxon>
        <taxon>Micromonosporaceae</taxon>
        <taxon>Allocatelliglobosispora</taxon>
    </lineage>
</organism>
<name>A0A841BQ65_9ACTN</name>
<evidence type="ECO:0000256" key="1">
    <source>
        <dbReference type="SAM" id="MobiDB-lite"/>
    </source>
</evidence>
<protein>
    <submittedName>
        <fullName evidence="2">Uncharacterized protein</fullName>
    </submittedName>
</protein>
<gene>
    <name evidence="2" type="ORF">F4553_002825</name>
</gene>
<dbReference type="RefSeq" id="WP_184836086.1">
    <property type="nucleotide sequence ID" value="NZ_JACHMN010000002.1"/>
</dbReference>
<evidence type="ECO:0000313" key="2">
    <source>
        <dbReference type="EMBL" id="MBB5869446.1"/>
    </source>
</evidence>
<dbReference type="EMBL" id="JACHMN010000002">
    <property type="protein sequence ID" value="MBB5869446.1"/>
    <property type="molecule type" value="Genomic_DNA"/>
</dbReference>